<comment type="caution">
    <text evidence="1">The sequence shown here is derived from an EMBL/GenBank/DDBJ whole genome shotgun (WGS) entry which is preliminary data.</text>
</comment>
<keyword evidence="2" id="KW-1185">Reference proteome</keyword>
<dbReference type="RefSeq" id="WP_229782958.1">
    <property type="nucleotide sequence ID" value="NZ_AP028155.1"/>
</dbReference>
<dbReference type="GeneID" id="93101769"/>
<dbReference type="Proteomes" id="UP000546007">
    <property type="component" value="Unassembled WGS sequence"/>
</dbReference>
<accession>A0A7W6HX68</accession>
<dbReference type="EMBL" id="JACIES010000005">
    <property type="protein sequence ID" value="MBB4026592.1"/>
    <property type="molecule type" value="Genomic_DNA"/>
</dbReference>
<reference evidence="1 2" key="1">
    <citation type="submission" date="2020-08" db="EMBL/GenBank/DDBJ databases">
        <title>Genomic Encyclopedia of Type Strains, Phase IV (KMG-IV): sequencing the most valuable type-strain genomes for metagenomic binning, comparative biology and taxonomic classification.</title>
        <authorList>
            <person name="Goeker M."/>
        </authorList>
    </citation>
    <scope>NUCLEOTIDE SEQUENCE [LARGE SCALE GENOMIC DNA]</scope>
    <source>
        <strain evidence="1 2">DSM 105721</strain>
    </source>
</reference>
<organism evidence="1 2">
    <name type="scientific">Butyricimonas faecihominis</name>
    <dbReference type="NCBI Taxonomy" id="1472416"/>
    <lineage>
        <taxon>Bacteria</taxon>
        <taxon>Pseudomonadati</taxon>
        <taxon>Bacteroidota</taxon>
        <taxon>Bacteroidia</taxon>
        <taxon>Bacteroidales</taxon>
        <taxon>Odoribacteraceae</taxon>
        <taxon>Butyricimonas</taxon>
    </lineage>
</organism>
<gene>
    <name evidence="1" type="ORF">GGR14_002386</name>
</gene>
<dbReference type="AlphaFoldDB" id="A0A7W6HX68"/>
<protein>
    <submittedName>
        <fullName evidence="1">Uncharacterized protein</fullName>
    </submittedName>
</protein>
<name>A0A7W6HX68_9BACT</name>
<proteinExistence type="predicted"/>
<sequence length="217" mass="24395">MDITSPLFLAILANGPVKADGYTYFLYGGKVRKCKSTRGPRKSRTEGEKQTTDRFTEARKMWKIYKRAIGDLLIWRIAARERGVSKSDSLFHSTNGGCLLPGKGVWAFKTFRFSMGTLEAPVITGTERNGWTVTLNWENGIDCPKASSSDQVFVGYFYDTLRRSPRLLRDIPARRGDESVTIEIPSGDQSEGTPLHLYLFFGDSELARFSPSEYAQV</sequence>
<evidence type="ECO:0000313" key="1">
    <source>
        <dbReference type="EMBL" id="MBB4026592.1"/>
    </source>
</evidence>
<evidence type="ECO:0000313" key="2">
    <source>
        <dbReference type="Proteomes" id="UP000546007"/>
    </source>
</evidence>